<accession>A0ABW1KZE0</accession>
<feature type="region of interest" description="Disordered" evidence="1">
    <location>
        <begin position="645"/>
        <end position="665"/>
    </location>
</feature>
<feature type="domain" description="Peptidase S9 prolyl oligopeptidase catalytic" evidence="2">
    <location>
        <begin position="471"/>
        <end position="624"/>
    </location>
</feature>
<organism evidence="3 4">
    <name type="scientific">Hyphococcus aureus</name>
    <dbReference type="NCBI Taxonomy" id="2666033"/>
    <lineage>
        <taxon>Bacteria</taxon>
        <taxon>Pseudomonadati</taxon>
        <taxon>Pseudomonadota</taxon>
        <taxon>Alphaproteobacteria</taxon>
        <taxon>Parvularculales</taxon>
        <taxon>Parvularculaceae</taxon>
        <taxon>Hyphococcus</taxon>
    </lineage>
</organism>
<sequence length="665" mass="73591">MLVEITDFTGLSTSPDGDYAAYRAEHASVEENAYRSEWIVFRLDGDEAPRRIADGGAPIFTGGWAMGEAPRWSPDSKWFYFRALQDGEVQIWRVSMTGTAERLTDDAADIKSFELLAGDKLAYEVGASREEIEQAELDEYHSGILIDGTVPIGQGLFRSGLHHGRRVTQRYLGEWMQVTTLLGDRSTQVKIMELESGRVRSASQQEEKAFRRIAGGPSLDDAPGRSEHTHVTADGRAAHAIKEEGKRFLRARIGEGEFVCAAPQCSRSIAWLSWRGAAQEVVFATRDRERGDAMSIFAWDVENDGVRLVREAQGLLHSGRVIGLGAGCAVGAHYALCIAADANTPPQIERIDLDSGETRVIAAPNRALARNLDAHAELLSWRDGEGRVFTGYFYPAARDSQGETASPMFLTYYNCQGFIRGGFGDEWPLVSLASAGIASLCINMYPMDGAAVSAIEEYEIALAGINSAIDLVERRGVDRERIGVGGFSFGASVAMWTAYHSDLIAAASLATPTMTASYYWQRALKGDAFKENLKRVWGLGAPDETPVQWRRISPSRNLNRLRFPLLMQLAEQEYLVAPEYFVPLMESGAPVEVHVFPDAPHYKIQPRRRLAIYQRNLDWFRFWLLGEEAGGARAAQFERWRKLKEGAQSSGIRSEGDANGQTSKD</sequence>
<gene>
    <name evidence="3" type="ORF">ACFMB1_07390</name>
</gene>
<dbReference type="NCBIfam" id="NF033523">
    <property type="entry name" value="lasso_peptidase"/>
    <property type="match status" value="1"/>
</dbReference>
<dbReference type="Gene3D" id="2.120.10.30">
    <property type="entry name" value="TolB, C-terminal domain"/>
    <property type="match status" value="1"/>
</dbReference>
<proteinExistence type="predicted"/>
<evidence type="ECO:0000313" key="3">
    <source>
        <dbReference type="EMBL" id="MFC6035362.1"/>
    </source>
</evidence>
<dbReference type="Proteomes" id="UP001596116">
    <property type="component" value="Unassembled WGS sequence"/>
</dbReference>
<dbReference type="InterPro" id="IPR001375">
    <property type="entry name" value="Peptidase_S9_cat"/>
</dbReference>
<dbReference type="Pfam" id="PF00326">
    <property type="entry name" value="Peptidase_S9"/>
    <property type="match status" value="1"/>
</dbReference>
<dbReference type="InterPro" id="IPR053536">
    <property type="entry name" value="Lasso_peptide_isopeptidase"/>
</dbReference>
<dbReference type="InterPro" id="IPR011659">
    <property type="entry name" value="WD40"/>
</dbReference>
<evidence type="ECO:0000259" key="2">
    <source>
        <dbReference type="Pfam" id="PF00326"/>
    </source>
</evidence>
<dbReference type="InterPro" id="IPR029058">
    <property type="entry name" value="AB_hydrolase_fold"/>
</dbReference>
<evidence type="ECO:0000313" key="4">
    <source>
        <dbReference type="Proteomes" id="UP001596116"/>
    </source>
</evidence>
<dbReference type="RefSeq" id="WP_379879315.1">
    <property type="nucleotide sequence ID" value="NZ_JBHPON010000001.1"/>
</dbReference>
<dbReference type="Pfam" id="PF07676">
    <property type="entry name" value="PD40"/>
    <property type="match status" value="1"/>
</dbReference>
<dbReference type="EMBL" id="JBHPON010000001">
    <property type="protein sequence ID" value="MFC6035362.1"/>
    <property type="molecule type" value="Genomic_DNA"/>
</dbReference>
<dbReference type="SUPFAM" id="SSF53474">
    <property type="entry name" value="alpha/beta-Hydrolases"/>
    <property type="match status" value="1"/>
</dbReference>
<comment type="caution">
    <text evidence="3">The sequence shown here is derived from an EMBL/GenBank/DDBJ whole genome shotgun (WGS) entry which is preliminary data.</text>
</comment>
<dbReference type="SUPFAM" id="SSF82171">
    <property type="entry name" value="DPP6 N-terminal domain-like"/>
    <property type="match status" value="1"/>
</dbReference>
<protein>
    <submittedName>
        <fullName evidence="3">Atxe2 family lasso peptide isopeptidase</fullName>
    </submittedName>
</protein>
<keyword evidence="4" id="KW-1185">Reference proteome</keyword>
<reference evidence="3 4" key="1">
    <citation type="submission" date="2024-09" db="EMBL/GenBank/DDBJ databases">
        <authorList>
            <person name="Zhang Z.-H."/>
        </authorList>
    </citation>
    <scope>NUCLEOTIDE SEQUENCE [LARGE SCALE GENOMIC DNA]</scope>
    <source>
        <strain evidence="3 4">HHTR114</strain>
    </source>
</reference>
<dbReference type="Gene3D" id="3.40.50.1820">
    <property type="entry name" value="alpha/beta hydrolase"/>
    <property type="match status" value="1"/>
</dbReference>
<name>A0ABW1KZE0_9PROT</name>
<evidence type="ECO:0000256" key="1">
    <source>
        <dbReference type="SAM" id="MobiDB-lite"/>
    </source>
</evidence>
<dbReference type="InterPro" id="IPR011042">
    <property type="entry name" value="6-blade_b-propeller_TolB-like"/>
</dbReference>